<reference evidence="11" key="1">
    <citation type="submission" date="2018-12" db="EMBL/GenBank/DDBJ databases">
        <title>Tengunoibacter tsumagoiensis gen. nov., sp. nov., Dictyobacter kobayashii sp. nov., D. alpinus sp. nov., and D. joshuensis sp. nov. and description of Dictyobacteraceae fam. nov. within the order Ktedonobacterales isolated from Tengu-no-mugimeshi.</title>
        <authorList>
            <person name="Wang C.M."/>
            <person name="Zheng Y."/>
            <person name="Sakai Y."/>
            <person name="Toyoda A."/>
            <person name="Minakuchi Y."/>
            <person name="Abe K."/>
            <person name="Yokota A."/>
            <person name="Yabe S."/>
        </authorList>
    </citation>
    <scope>NUCLEOTIDE SEQUENCE [LARGE SCALE GENOMIC DNA]</scope>
    <source>
        <strain evidence="11">S-27</strain>
    </source>
</reference>
<sequence>MKTLWYIAKKDLLQVIKDRNALILLLVVPLALITVVGFALGNLYGDGSSQIKIKVALSNHDAGIGNTITRSLKVDTKDLLITVSQYSDTAQVTDRVDASNDAADVGIVIPAGASQAILDAGQSASTTKNLIQFYTLPNATGTSVTIVRNIINNVVQEQRIASVSARQVHQVCGLPGNTCAPRTINDAAISGAVVKASQTSDQAIVSQTVGHATKASAFDQVVPGYAIFFSLFGLNAVAATILQEQEDGTFRRLLIAPIQKYALLGGKMLAQFLLTLAQLTILFAIGYFAFKMHIPSWPTIILLLIATSFAATGLGILLVSVIKSRRQINPVVSLVTLITSAIGGAWWPLYTEPTWMQQLAKVGITAWAMEGLNGSMLFGKGLSGVLPDILGLLIYGGICFVIALRLFSFQPKTVVA</sequence>
<dbReference type="GO" id="GO:0140359">
    <property type="term" value="F:ABC-type transporter activity"/>
    <property type="evidence" value="ECO:0007669"/>
    <property type="project" value="InterPro"/>
</dbReference>
<dbReference type="InterPro" id="IPR051449">
    <property type="entry name" value="ABC-2_transporter_component"/>
</dbReference>
<organism evidence="10 11">
    <name type="scientific">Dictyobacter aurantiacus</name>
    <dbReference type="NCBI Taxonomy" id="1936993"/>
    <lineage>
        <taxon>Bacteria</taxon>
        <taxon>Bacillati</taxon>
        <taxon>Chloroflexota</taxon>
        <taxon>Ktedonobacteria</taxon>
        <taxon>Ktedonobacterales</taxon>
        <taxon>Dictyobacteraceae</taxon>
        <taxon>Dictyobacter</taxon>
    </lineage>
</organism>
<dbReference type="InterPro" id="IPR013525">
    <property type="entry name" value="ABC2_TM"/>
</dbReference>
<dbReference type="Pfam" id="PF12698">
    <property type="entry name" value="ABC2_membrane_3"/>
    <property type="match status" value="1"/>
</dbReference>
<keyword evidence="11" id="KW-1185">Reference proteome</keyword>
<keyword evidence="7 8" id="KW-0472">Membrane</keyword>
<evidence type="ECO:0000256" key="8">
    <source>
        <dbReference type="SAM" id="Phobius"/>
    </source>
</evidence>
<protein>
    <recommendedName>
        <fullName evidence="9">ABC transmembrane type-2 domain-containing protein</fullName>
    </recommendedName>
</protein>
<feature type="transmembrane region" description="Helical" evidence="8">
    <location>
        <begin position="269"/>
        <end position="290"/>
    </location>
</feature>
<dbReference type="PANTHER" id="PTHR30294:SF38">
    <property type="entry name" value="TRANSPORT PERMEASE PROTEIN"/>
    <property type="match status" value="1"/>
</dbReference>
<evidence type="ECO:0000256" key="6">
    <source>
        <dbReference type="ARBA" id="ARBA00022989"/>
    </source>
</evidence>
<accession>A0A401ZP91</accession>
<evidence type="ECO:0000256" key="1">
    <source>
        <dbReference type="ARBA" id="ARBA00004651"/>
    </source>
</evidence>
<evidence type="ECO:0000259" key="9">
    <source>
        <dbReference type="PROSITE" id="PS51012"/>
    </source>
</evidence>
<dbReference type="PANTHER" id="PTHR30294">
    <property type="entry name" value="MEMBRANE COMPONENT OF ABC TRANSPORTER YHHJ-RELATED"/>
    <property type="match status" value="1"/>
</dbReference>
<feature type="transmembrane region" description="Helical" evidence="8">
    <location>
        <begin position="331"/>
        <end position="349"/>
    </location>
</feature>
<dbReference type="EMBL" id="BIFQ01000002">
    <property type="protein sequence ID" value="GCE08673.1"/>
    <property type="molecule type" value="Genomic_DNA"/>
</dbReference>
<feature type="transmembrane region" description="Helical" evidence="8">
    <location>
        <begin position="389"/>
        <end position="407"/>
    </location>
</feature>
<dbReference type="OrthoDB" id="3078158at2"/>
<comment type="caution">
    <text evidence="10">The sequence shown here is derived from an EMBL/GenBank/DDBJ whole genome shotgun (WGS) entry which is preliminary data.</text>
</comment>
<comment type="similarity">
    <text evidence="2">Belongs to the ABC-2 integral membrane protein family.</text>
</comment>
<keyword evidence="3" id="KW-0813">Transport</keyword>
<feature type="transmembrane region" description="Helical" evidence="8">
    <location>
        <begin position="296"/>
        <end position="319"/>
    </location>
</feature>
<evidence type="ECO:0000313" key="11">
    <source>
        <dbReference type="Proteomes" id="UP000287224"/>
    </source>
</evidence>
<dbReference type="RefSeq" id="WP_126601183.1">
    <property type="nucleotide sequence ID" value="NZ_BIFQ01000002.1"/>
</dbReference>
<dbReference type="PROSITE" id="PS51012">
    <property type="entry name" value="ABC_TM2"/>
    <property type="match status" value="1"/>
</dbReference>
<evidence type="ECO:0000256" key="4">
    <source>
        <dbReference type="ARBA" id="ARBA00022475"/>
    </source>
</evidence>
<dbReference type="Gene3D" id="3.40.1710.10">
    <property type="entry name" value="abc type-2 transporter like domain"/>
    <property type="match status" value="1"/>
</dbReference>
<evidence type="ECO:0000256" key="3">
    <source>
        <dbReference type="ARBA" id="ARBA00022448"/>
    </source>
</evidence>
<evidence type="ECO:0000256" key="2">
    <source>
        <dbReference type="ARBA" id="ARBA00007783"/>
    </source>
</evidence>
<evidence type="ECO:0000256" key="5">
    <source>
        <dbReference type="ARBA" id="ARBA00022692"/>
    </source>
</evidence>
<feature type="domain" description="ABC transmembrane type-2" evidence="9">
    <location>
        <begin position="186"/>
        <end position="410"/>
    </location>
</feature>
<keyword evidence="5 8" id="KW-0812">Transmembrane</keyword>
<gene>
    <name evidence="10" type="ORF">KDAU_60020</name>
</gene>
<feature type="transmembrane region" description="Helical" evidence="8">
    <location>
        <begin position="21"/>
        <end position="44"/>
    </location>
</feature>
<dbReference type="Proteomes" id="UP000287224">
    <property type="component" value="Unassembled WGS sequence"/>
</dbReference>
<evidence type="ECO:0000256" key="7">
    <source>
        <dbReference type="ARBA" id="ARBA00023136"/>
    </source>
</evidence>
<dbReference type="InterPro" id="IPR047817">
    <property type="entry name" value="ABC2_TM_bact-type"/>
</dbReference>
<feature type="transmembrane region" description="Helical" evidence="8">
    <location>
        <begin position="222"/>
        <end position="242"/>
    </location>
</feature>
<dbReference type="AlphaFoldDB" id="A0A401ZP91"/>
<name>A0A401ZP91_9CHLR</name>
<comment type="subcellular location">
    <subcellularLocation>
        <location evidence="1">Cell membrane</location>
        <topology evidence="1">Multi-pass membrane protein</topology>
    </subcellularLocation>
</comment>
<evidence type="ECO:0000313" key="10">
    <source>
        <dbReference type="EMBL" id="GCE08673.1"/>
    </source>
</evidence>
<dbReference type="GO" id="GO:0005886">
    <property type="term" value="C:plasma membrane"/>
    <property type="evidence" value="ECO:0007669"/>
    <property type="project" value="UniProtKB-SubCell"/>
</dbReference>
<proteinExistence type="inferred from homology"/>
<keyword evidence="6 8" id="KW-1133">Transmembrane helix</keyword>
<keyword evidence="4" id="KW-1003">Cell membrane</keyword>